<protein>
    <submittedName>
        <fullName evidence="1">Uncharacterized protein</fullName>
    </submittedName>
</protein>
<dbReference type="KEGG" id="coc:Coch_0853"/>
<gene>
    <name evidence="1" type="ordered locus">Coch_0853</name>
</gene>
<evidence type="ECO:0000313" key="1">
    <source>
        <dbReference type="EMBL" id="ACU92409.1"/>
    </source>
</evidence>
<organism evidence="1 2">
    <name type="scientific">Capnocytophaga ochracea (strain ATCC 27872 / DSM 7271 / CCUG 9716 / JCM 12966 / NCTC 12371 / SS31 / VPI 2845)</name>
    <name type="common">Bacteroides ochraceus</name>
    <dbReference type="NCBI Taxonomy" id="521097"/>
    <lineage>
        <taxon>Bacteria</taxon>
        <taxon>Pseudomonadati</taxon>
        <taxon>Bacteroidota</taxon>
        <taxon>Flavobacteriia</taxon>
        <taxon>Flavobacteriales</taxon>
        <taxon>Flavobacteriaceae</taxon>
        <taxon>Capnocytophaga</taxon>
    </lineage>
</organism>
<evidence type="ECO:0000313" key="2">
    <source>
        <dbReference type="Proteomes" id="UP000006650"/>
    </source>
</evidence>
<proteinExistence type="predicted"/>
<sequence>MNANIKMLFFLIKNDKVLICESNLTEFVTLLPDDIRELRGYDYFHREFQKSKYFKFKYNKEYTFQKIVYK</sequence>
<keyword evidence="2" id="KW-1185">Reference proteome</keyword>
<accession>C7M963</accession>
<reference evidence="1 2" key="1">
    <citation type="journal article" date="2009" name="Stand. Genomic Sci.">
        <title>Complete genome sequence of Capnocytophaga ochracea type strain (VPI 2845).</title>
        <authorList>
            <person name="Mavrommatis K."/>
            <person name="Gronow S."/>
            <person name="Saunders E."/>
            <person name="Land M."/>
            <person name="Lapidus A."/>
            <person name="Copeland A."/>
            <person name="Glavina Del Rio T."/>
            <person name="Nolan M."/>
            <person name="Lucas S."/>
            <person name="Chen F."/>
            <person name="Tice H."/>
            <person name="Cheng J.F."/>
            <person name="Bruce D."/>
            <person name="Goodwin L."/>
            <person name="Pitluck S."/>
            <person name="Pati A."/>
            <person name="Ivanova N."/>
            <person name="Chen A."/>
            <person name="Palaniappan K."/>
            <person name="Chain P."/>
            <person name="Hauser L."/>
            <person name="Chang Y.J."/>
            <person name="Jeffries C.D."/>
            <person name="Brettin T."/>
            <person name="Detter J.C."/>
            <person name="Han C."/>
            <person name="Bristow J."/>
            <person name="Goker M."/>
            <person name="Rohde M."/>
            <person name="Eisen J.A."/>
            <person name="Markowitz V."/>
            <person name="Kyrpides N.C."/>
            <person name="Klenk H.P."/>
            <person name="Hugenholtz P."/>
        </authorList>
    </citation>
    <scope>NUCLEOTIDE SEQUENCE [LARGE SCALE GENOMIC DNA]</scope>
    <source>
        <strain evidence="2">ATCC 27872 / DSM 7271 / JCM 12966 / VPI 2845</strain>
    </source>
</reference>
<name>C7M963_CAPOD</name>
<dbReference type="STRING" id="521097.Coch_0853"/>
<dbReference type="Proteomes" id="UP000006650">
    <property type="component" value="Chromosome"/>
</dbReference>
<dbReference type="EMBL" id="CP001632">
    <property type="protein sequence ID" value="ACU92409.1"/>
    <property type="molecule type" value="Genomic_DNA"/>
</dbReference>
<dbReference type="HOGENOM" id="CLU_203066_0_0_10"/>
<dbReference type="AlphaFoldDB" id="C7M963"/>